<evidence type="ECO:0000313" key="1">
    <source>
        <dbReference type="EMBL" id="CAA9390708.1"/>
    </source>
</evidence>
<gene>
    <name evidence="1" type="ORF">AVDCRST_MAG93-9719</name>
</gene>
<sequence length="111" mass="12764">ASYQCLEIARLNEVLKSHGIADVQVREAICQEYFFDSGHFLDSGWFKSGDKTLWPELGFAERPLDPEQGLGEIQTLYLADYFSFHEYAHGDIHWYFQEHSEDAGEIENGCV</sequence>
<organism evidence="1">
    <name type="scientific">uncultured Chloroflexia bacterium</name>
    <dbReference type="NCBI Taxonomy" id="1672391"/>
    <lineage>
        <taxon>Bacteria</taxon>
        <taxon>Bacillati</taxon>
        <taxon>Chloroflexota</taxon>
        <taxon>Chloroflexia</taxon>
        <taxon>environmental samples</taxon>
    </lineage>
</organism>
<accession>A0A6J4NP06</accession>
<dbReference type="AlphaFoldDB" id="A0A6J4NP06"/>
<protein>
    <submittedName>
        <fullName evidence="1">Uncharacterized protein</fullName>
    </submittedName>
</protein>
<name>A0A6J4NP06_9CHLR</name>
<feature type="non-terminal residue" evidence="1">
    <location>
        <position position="1"/>
    </location>
</feature>
<reference evidence="1" key="1">
    <citation type="submission" date="2020-02" db="EMBL/GenBank/DDBJ databases">
        <authorList>
            <person name="Meier V. D."/>
        </authorList>
    </citation>
    <scope>NUCLEOTIDE SEQUENCE</scope>
    <source>
        <strain evidence="1">AVDCRST_MAG93</strain>
    </source>
</reference>
<dbReference type="EMBL" id="CADCTR010003260">
    <property type="protein sequence ID" value="CAA9390708.1"/>
    <property type="molecule type" value="Genomic_DNA"/>
</dbReference>
<proteinExistence type="predicted"/>